<feature type="region of interest" description="Disordered" evidence="1">
    <location>
        <begin position="49"/>
        <end position="103"/>
    </location>
</feature>
<dbReference type="EMBL" id="AWGJ01000004">
    <property type="protein sequence ID" value="ODN80520.1"/>
    <property type="molecule type" value="Genomic_DNA"/>
</dbReference>
<dbReference type="RefSeq" id="XP_018995087.1">
    <property type="nucleotide sequence ID" value="XM_019136425.1"/>
</dbReference>
<name>A0A1E3HY80_9TREE</name>
<sequence>MSRVLRACPSGLANHHAGSVRFPNKEPLKSCLTLFLFYLLTSPAATMNRKKYPSKAKPTHPSTTTRKGKGKAATAPPPEGRGSRGENAVAGPSGSPVTEEIDDGEIEVRDEQWDVYFHAFLLHYTRHSECYWYRDSWWFPETGRNEKTLHMFVAARWAPIDNLKYYNLHLPNGKIMENVMFRYVGPTTPKDSWLHDYIGYNLNLVTIDMRVIDP</sequence>
<dbReference type="RefSeq" id="XP_018995086.1">
    <property type="nucleotide sequence ID" value="XM_019136424.1"/>
</dbReference>
<evidence type="ECO:0000256" key="1">
    <source>
        <dbReference type="SAM" id="MobiDB-lite"/>
    </source>
</evidence>
<feature type="region of interest" description="Disordered" evidence="1">
    <location>
        <begin position="1"/>
        <end position="20"/>
    </location>
</feature>
<proteinExistence type="predicted"/>
<dbReference type="EMBL" id="AWGJ01000004">
    <property type="protein sequence ID" value="ODN80521.1"/>
    <property type="molecule type" value="Genomic_DNA"/>
</dbReference>
<feature type="compositionally biased region" description="Basic residues" evidence="1">
    <location>
        <begin position="49"/>
        <end position="58"/>
    </location>
</feature>
<gene>
    <name evidence="2" type="ORF">L202_02744</name>
</gene>
<dbReference type="AlphaFoldDB" id="A0A1E3HY80"/>
<protein>
    <submittedName>
        <fullName evidence="2">Uncharacterized protein</fullName>
    </submittedName>
</protein>
<accession>A0A1E3HY80</accession>
<dbReference type="OrthoDB" id="2576343at2759"/>
<dbReference type="Proteomes" id="UP000094065">
    <property type="component" value="Unassembled WGS sequence"/>
</dbReference>
<evidence type="ECO:0000313" key="3">
    <source>
        <dbReference type="Proteomes" id="UP000094065"/>
    </source>
</evidence>
<evidence type="ECO:0000313" key="2">
    <source>
        <dbReference type="EMBL" id="ODN80521.1"/>
    </source>
</evidence>
<reference evidence="2 3" key="1">
    <citation type="submission" date="2016-06" db="EMBL/GenBank/DDBJ databases">
        <title>Evolution of pathogenesis and genome organization in the Tremellales.</title>
        <authorList>
            <person name="Cuomo C."/>
            <person name="Litvintseva A."/>
            <person name="Heitman J."/>
            <person name="Chen Y."/>
            <person name="Sun S."/>
            <person name="Springer D."/>
            <person name="Dromer F."/>
            <person name="Young S."/>
            <person name="Zeng Q."/>
            <person name="Chapman S."/>
            <person name="Gujja S."/>
            <person name="Saif S."/>
            <person name="Birren B."/>
        </authorList>
    </citation>
    <scope>NUCLEOTIDE SEQUENCE [LARGE SCALE GENOMIC DNA]</scope>
    <source>
        <strain evidence="2 3">CBS 6039</strain>
    </source>
</reference>
<comment type="caution">
    <text evidence="2">The sequence shown here is derived from an EMBL/GenBank/DDBJ whole genome shotgun (WGS) entry which is preliminary data.</text>
</comment>
<dbReference type="GeneID" id="30154053"/>
<keyword evidence="3" id="KW-1185">Reference proteome</keyword>
<organism evidence="2 3">
    <name type="scientific">Cryptococcus amylolentus CBS 6039</name>
    <dbReference type="NCBI Taxonomy" id="1295533"/>
    <lineage>
        <taxon>Eukaryota</taxon>
        <taxon>Fungi</taxon>
        <taxon>Dikarya</taxon>
        <taxon>Basidiomycota</taxon>
        <taxon>Agaricomycotina</taxon>
        <taxon>Tremellomycetes</taxon>
        <taxon>Tremellales</taxon>
        <taxon>Cryptococcaceae</taxon>
        <taxon>Cryptococcus</taxon>
    </lineage>
</organism>